<evidence type="ECO:0000313" key="2">
    <source>
        <dbReference type="Proteomes" id="UP000239494"/>
    </source>
</evidence>
<dbReference type="InterPro" id="IPR023213">
    <property type="entry name" value="CAT-like_dom_sf"/>
</dbReference>
<dbReference type="Proteomes" id="UP000239494">
    <property type="component" value="Unassembled WGS sequence"/>
</dbReference>
<dbReference type="EMBL" id="PVTF01000010">
    <property type="protein sequence ID" value="PRY37480.1"/>
    <property type="molecule type" value="Genomic_DNA"/>
</dbReference>
<organism evidence="1 2">
    <name type="scientific">Umezawaea tangerina</name>
    <dbReference type="NCBI Taxonomy" id="84725"/>
    <lineage>
        <taxon>Bacteria</taxon>
        <taxon>Bacillati</taxon>
        <taxon>Actinomycetota</taxon>
        <taxon>Actinomycetes</taxon>
        <taxon>Pseudonocardiales</taxon>
        <taxon>Pseudonocardiaceae</taxon>
        <taxon>Umezawaea</taxon>
    </lineage>
</organism>
<protein>
    <recommendedName>
        <fullName evidence="3">Condensation domain-containing protein</fullName>
    </recommendedName>
</protein>
<evidence type="ECO:0008006" key="3">
    <source>
        <dbReference type="Google" id="ProtNLM"/>
    </source>
</evidence>
<keyword evidence="2" id="KW-1185">Reference proteome</keyword>
<gene>
    <name evidence="1" type="ORF">CLV43_110292</name>
</gene>
<dbReference type="SUPFAM" id="SSF52777">
    <property type="entry name" value="CoA-dependent acyltransferases"/>
    <property type="match status" value="2"/>
</dbReference>
<dbReference type="Gene3D" id="3.30.559.10">
    <property type="entry name" value="Chloramphenicol acetyltransferase-like domain"/>
    <property type="match status" value="1"/>
</dbReference>
<reference evidence="1 2" key="1">
    <citation type="submission" date="2018-03" db="EMBL/GenBank/DDBJ databases">
        <title>Genomic Encyclopedia of Archaeal and Bacterial Type Strains, Phase II (KMG-II): from individual species to whole genera.</title>
        <authorList>
            <person name="Goeker M."/>
        </authorList>
    </citation>
    <scope>NUCLEOTIDE SEQUENCE [LARGE SCALE GENOMIC DNA]</scope>
    <source>
        <strain evidence="1 2">DSM 44720</strain>
    </source>
</reference>
<dbReference type="OrthoDB" id="5194982at2"/>
<proteinExistence type="predicted"/>
<sequence>MITETAVQAEFHGGRARVGPLTWGQQGTWDGIHEWLPEVKPFFVLTRWLPIPLLLGVGDVLEQISELLLRHESLRTLFHPSPRGDATQEVLGSGALDVSLFDRPADDPVGFTDIVTDCLVRAGATAFDHDKELPIRVSLALHDGIPVLVVLGVSHMAADHTGTELLVAELTAMLRARADGKPVPAPKPSVQPVDLATRQGSPDGQLLNIEATHHLREQLALMPSAPAPARAVPLSPRFVRGEIESDALPVAVRAAARRLRTTTSVVLLSITTSLLRCFCPGPTYRLDVMQSNRLAPDLFNAVTTMNQAVKTAVALDVDSFDEVVRRSSATMAAAKRHARYDGRLAREVLRDVVLPPGCQVNDMWSTLPRARATATGAPAATTLAWPERTAHEDMDLYLDTGGTTDRMRLSLMADTALLPPEDIEAFLFAFERIATTLATEDITPTRIAEVFAESQSSSSSIA</sequence>
<evidence type="ECO:0000313" key="1">
    <source>
        <dbReference type="EMBL" id="PRY37480.1"/>
    </source>
</evidence>
<comment type="caution">
    <text evidence="1">The sequence shown here is derived from an EMBL/GenBank/DDBJ whole genome shotgun (WGS) entry which is preliminary data.</text>
</comment>
<dbReference type="Gene3D" id="3.30.559.30">
    <property type="entry name" value="Nonribosomal peptide synthetase, condensation domain"/>
    <property type="match status" value="1"/>
</dbReference>
<dbReference type="RefSeq" id="WP_106191836.1">
    <property type="nucleotide sequence ID" value="NZ_PVTF01000010.1"/>
</dbReference>
<dbReference type="AlphaFoldDB" id="A0A2T0SVR1"/>
<accession>A0A2T0SVR1</accession>
<name>A0A2T0SVR1_9PSEU</name>